<reference evidence="2 3" key="1">
    <citation type="submission" date="2016-02" db="EMBL/GenBank/DDBJ databases">
        <title>Band-tailed pigeon sequencing and assembly.</title>
        <authorList>
            <person name="Soares A.E."/>
            <person name="Novak B.J."/>
            <person name="Rice E.S."/>
            <person name="O'Connell B."/>
            <person name="Chang D."/>
            <person name="Weber S."/>
            <person name="Shapiro B."/>
        </authorList>
    </citation>
    <scope>NUCLEOTIDE SEQUENCE [LARGE SCALE GENOMIC DNA]</scope>
    <source>
        <strain evidence="2">BTP2013</strain>
        <tissue evidence="2">Blood</tissue>
    </source>
</reference>
<evidence type="ECO:0000313" key="2">
    <source>
        <dbReference type="EMBL" id="OPJ84543.1"/>
    </source>
</evidence>
<organism evidence="2 3">
    <name type="scientific">Patagioenas fasciata monilis</name>
    <dbReference type="NCBI Taxonomy" id="372326"/>
    <lineage>
        <taxon>Eukaryota</taxon>
        <taxon>Metazoa</taxon>
        <taxon>Chordata</taxon>
        <taxon>Craniata</taxon>
        <taxon>Vertebrata</taxon>
        <taxon>Euteleostomi</taxon>
        <taxon>Archelosauria</taxon>
        <taxon>Archosauria</taxon>
        <taxon>Dinosauria</taxon>
        <taxon>Saurischia</taxon>
        <taxon>Theropoda</taxon>
        <taxon>Coelurosauria</taxon>
        <taxon>Aves</taxon>
        <taxon>Neognathae</taxon>
        <taxon>Neoaves</taxon>
        <taxon>Columbimorphae</taxon>
        <taxon>Columbiformes</taxon>
        <taxon>Columbidae</taxon>
        <taxon>Patagioenas</taxon>
    </lineage>
</organism>
<gene>
    <name evidence="2" type="ORF">AV530_015923</name>
</gene>
<dbReference type="AlphaFoldDB" id="A0A1V4KJJ7"/>
<protein>
    <submittedName>
        <fullName evidence="2">Uncharacterized protein</fullName>
    </submittedName>
</protein>
<evidence type="ECO:0000313" key="3">
    <source>
        <dbReference type="Proteomes" id="UP000190648"/>
    </source>
</evidence>
<keyword evidence="3" id="KW-1185">Reference proteome</keyword>
<evidence type="ECO:0000256" key="1">
    <source>
        <dbReference type="SAM" id="MobiDB-lite"/>
    </source>
</evidence>
<accession>A0A1V4KJJ7</accession>
<dbReference type="Proteomes" id="UP000190648">
    <property type="component" value="Unassembled WGS sequence"/>
</dbReference>
<sequence length="138" mass="15747">MISHATVYGKPEGCGEKGAWLNPRHSGDPGAEEKGKEMKEPKNPDYLCHILDEQQDPVSVAVGNILTARRCICEEGNIQSYKTEFPLINLNPRGELESFPGWMRQEWAQEISQLFHEWKRRSYPEPQTISALFSPHPQ</sequence>
<comment type="caution">
    <text evidence="2">The sequence shown here is derived from an EMBL/GenBank/DDBJ whole genome shotgun (WGS) entry which is preliminary data.</text>
</comment>
<name>A0A1V4KJJ7_PATFA</name>
<proteinExistence type="predicted"/>
<dbReference type="EMBL" id="LSYS01003057">
    <property type="protein sequence ID" value="OPJ84543.1"/>
    <property type="molecule type" value="Genomic_DNA"/>
</dbReference>
<feature type="region of interest" description="Disordered" evidence="1">
    <location>
        <begin position="18"/>
        <end position="43"/>
    </location>
</feature>
<feature type="compositionally biased region" description="Basic and acidic residues" evidence="1">
    <location>
        <begin position="25"/>
        <end position="43"/>
    </location>
</feature>